<keyword evidence="1" id="KW-0472">Membrane</keyword>
<gene>
    <name evidence="4" type="ordered locus">TERTU_0598</name>
</gene>
<feature type="domain" description="7 transmembrane helices usually fused to an inactive transglutaminase" evidence="3">
    <location>
        <begin position="256"/>
        <end position="499"/>
    </location>
</feature>
<keyword evidence="1" id="KW-1133">Transmembrane helix</keyword>
<evidence type="ECO:0000313" key="4">
    <source>
        <dbReference type="EMBL" id="ACR13161.1"/>
    </source>
</evidence>
<dbReference type="AlphaFoldDB" id="C5BNM8"/>
<keyword evidence="1" id="KW-0812">Transmembrane</keyword>
<dbReference type="eggNOG" id="COG1305">
    <property type="taxonomic scope" value="Bacteria"/>
</dbReference>
<name>C5BNM8_TERTT</name>
<organism evidence="4 5">
    <name type="scientific">Teredinibacter turnerae (strain ATCC 39867 / T7901)</name>
    <dbReference type="NCBI Taxonomy" id="377629"/>
    <lineage>
        <taxon>Bacteria</taxon>
        <taxon>Pseudomonadati</taxon>
        <taxon>Pseudomonadota</taxon>
        <taxon>Gammaproteobacteria</taxon>
        <taxon>Cellvibrionales</taxon>
        <taxon>Cellvibrionaceae</taxon>
        <taxon>Teredinibacter</taxon>
    </lineage>
</organism>
<reference evidence="4 5" key="1">
    <citation type="journal article" date="2009" name="PLoS ONE">
        <title>The complete genome of Teredinibacter turnerae T7901: an intracellular endosymbiont of marine wood-boring bivalves (shipworms).</title>
        <authorList>
            <person name="Yang J.C."/>
            <person name="Madupu R."/>
            <person name="Durkin A.S."/>
            <person name="Ekborg N.A."/>
            <person name="Pedamallu C.S."/>
            <person name="Hostetler J.B."/>
            <person name="Radune D."/>
            <person name="Toms B.S."/>
            <person name="Henrissat B."/>
            <person name="Coutinho P.M."/>
            <person name="Schwarz S."/>
            <person name="Field L."/>
            <person name="Trindade-Silva A.E."/>
            <person name="Soares C.A.G."/>
            <person name="Elshahawi S."/>
            <person name="Hanora A."/>
            <person name="Schmidt E.W."/>
            <person name="Haygood M.G."/>
            <person name="Posfai J."/>
            <person name="Benner J."/>
            <person name="Madinger C."/>
            <person name="Nove J."/>
            <person name="Anton B."/>
            <person name="Chaudhary K."/>
            <person name="Foster J."/>
            <person name="Holman A."/>
            <person name="Kumar S."/>
            <person name="Lessard P.A."/>
            <person name="Luyten Y.A."/>
            <person name="Slatko B."/>
            <person name="Wood N."/>
            <person name="Wu B."/>
            <person name="Teplitski M."/>
            <person name="Mougous J.D."/>
            <person name="Ward N."/>
            <person name="Eisen J.A."/>
            <person name="Badger J.H."/>
            <person name="Distel D.L."/>
        </authorList>
    </citation>
    <scope>NUCLEOTIDE SEQUENCE [LARGE SCALE GENOMIC DNA]</scope>
    <source>
        <strain evidence="5">ATCC 39867 / T7901</strain>
    </source>
</reference>
<protein>
    <submittedName>
        <fullName evidence="4">Membrane protein</fullName>
    </submittedName>
</protein>
<proteinExistence type="predicted"/>
<sequence length="503" mass="56261">MRQSRAPFYALIALLFVAGLSMTWLRHKTHDVPWLPGEKRQVWSVEARVEFEAQGEPVKVSLAVPQTQTRFERLAEYTASPGYGLAFVENGRERRAEWSIRNADGPQTLYYRLDLLVDPSLAVADTAPPLEAPSNLFDDSPHATSALHLLDNAVERSADNFTLARELILEFNLQKQSAGFLEQRQARSRWLKQLLNYAQVPAREVKVLTLEDGRRRQRLQTYLQVFQGDHYQLFDPRSGRVGLSPNQVMWEYRSGSVLELIGGSQSDVSFSIINQEIPVSQGLEKEGDHFSLLEFSIHSLPVEEQALFKGILLVPVGVLVVVLMRVLVGLRTSGTFMPVLIALSFIQTSLLTGLAGFLLIVGVGLVIRSYLSHLSLLLVARISAVIISVIAMVAVFTVIAYELGLNEGMKITLFPMIILSWTIERMSILWEEEGPHEVFVQGGGSLLVALIAYLLMTNDIVRHLTFNFIGLQLVFMALVLLLGGYTGYRLLELRRFSVLGKGD</sequence>
<feature type="domain" description="Inactive transglutaminase fused to 7 transmembrane helices" evidence="2">
    <location>
        <begin position="26"/>
        <end position="184"/>
    </location>
</feature>
<evidence type="ECO:0000256" key="1">
    <source>
        <dbReference type="SAM" id="Phobius"/>
    </source>
</evidence>
<dbReference type="Pfam" id="PF14402">
    <property type="entry name" value="7TM_transglut"/>
    <property type="match status" value="1"/>
</dbReference>
<feature type="transmembrane region" description="Helical" evidence="1">
    <location>
        <begin position="378"/>
        <end position="401"/>
    </location>
</feature>
<dbReference type="STRING" id="377629.TERTU_0598"/>
<evidence type="ECO:0000259" key="2">
    <source>
        <dbReference type="Pfam" id="PF14400"/>
    </source>
</evidence>
<keyword evidence="5" id="KW-1185">Reference proteome</keyword>
<dbReference type="HOGENOM" id="CLU_041549_0_0_6"/>
<accession>C5BNM8</accession>
<dbReference type="Proteomes" id="UP000009080">
    <property type="component" value="Chromosome"/>
</dbReference>
<evidence type="ECO:0000313" key="5">
    <source>
        <dbReference type="Proteomes" id="UP000009080"/>
    </source>
</evidence>
<feature type="transmembrane region" description="Helical" evidence="1">
    <location>
        <begin position="340"/>
        <end position="366"/>
    </location>
</feature>
<feature type="transmembrane region" description="Helical" evidence="1">
    <location>
        <begin position="413"/>
        <end position="431"/>
    </location>
</feature>
<evidence type="ECO:0000259" key="3">
    <source>
        <dbReference type="Pfam" id="PF14402"/>
    </source>
</evidence>
<dbReference type="InterPro" id="IPR025838">
    <property type="entry name" value="Transglut_i_TM"/>
</dbReference>
<feature type="transmembrane region" description="Helical" evidence="1">
    <location>
        <begin position="438"/>
        <end position="456"/>
    </location>
</feature>
<dbReference type="EMBL" id="CP001614">
    <property type="protein sequence ID" value="ACR13161.1"/>
    <property type="molecule type" value="Genomic_DNA"/>
</dbReference>
<dbReference type="Pfam" id="PF14400">
    <property type="entry name" value="Transglut_i_TM"/>
    <property type="match status" value="1"/>
</dbReference>
<feature type="transmembrane region" description="Helical" evidence="1">
    <location>
        <begin position="468"/>
        <end position="491"/>
    </location>
</feature>
<dbReference type="KEGG" id="ttu:TERTU_0598"/>
<feature type="transmembrane region" description="Helical" evidence="1">
    <location>
        <begin position="6"/>
        <end position="25"/>
    </location>
</feature>
<feature type="transmembrane region" description="Helical" evidence="1">
    <location>
        <begin position="306"/>
        <end position="328"/>
    </location>
</feature>
<dbReference type="InterPro" id="IPR025840">
    <property type="entry name" value="7TM_transglut"/>
</dbReference>